<gene>
    <name evidence="1" type="ORF">DJ533_03920</name>
</gene>
<reference evidence="1" key="1">
    <citation type="submission" date="2019-08" db="EMBL/GenBank/DDBJ databases">
        <title>The complete genome of Acinetobacter defluvii strain WCHAD010030.</title>
        <authorList>
            <person name="Hu Y."/>
            <person name="Qin J."/>
            <person name="Feng Y."/>
            <person name="Zong Z."/>
        </authorList>
    </citation>
    <scope>NUCLEOTIDE SEQUENCE</scope>
    <source>
        <strain evidence="1">WCHA30</strain>
    </source>
</reference>
<evidence type="ECO:0000313" key="1">
    <source>
        <dbReference type="EMBL" id="AWL27796.1"/>
    </source>
</evidence>
<sequence>MRRIMSIVVVVILAIVAYLGYQHYQLKQSEAQRQMFDVVMTEKMQTLYDVAQDWSKPVTMDVHDARLSGDYQVLSEFILNYWLNNIETRNTYLRDLEAAKWNHVLDVNRLDADRKQKFVETEQMLQTVRRIMTQYQRQNLADKQDALAKVKTLDIDHMLQQPLQEKLEKNLKLDQESALIVVELQILDKTEQMFVLLKENDWHKENGQIMFQKDAQVKQFNALYQDVLKLNKEIEQKKKQNAEEIEGEF</sequence>
<keyword evidence="2" id="KW-1185">Reference proteome</keyword>
<dbReference type="KEGG" id="adv:DJ533_03920"/>
<name>A0A2S2F9Z5_9GAMM</name>
<dbReference type="OrthoDB" id="6709247at2"/>
<proteinExistence type="predicted"/>
<dbReference type="EMBL" id="CP029397">
    <property type="protein sequence ID" value="AWL27796.1"/>
    <property type="molecule type" value="Genomic_DNA"/>
</dbReference>
<dbReference type="Proteomes" id="UP000245977">
    <property type="component" value="Chromosome"/>
</dbReference>
<accession>A0A2S2F9Z5</accession>
<dbReference type="RefSeq" id="WP_065993332.1">
    <property type="nucleotide sequence ID" value="NZ_CP029397.2"/>
</dbReference>
<protein>
    <submittedName>
        <fullName evidence="1">Uncharacterized protein</fullName>
    </submittedName>
</protein>
<dbReference type="STRING" id="1871111.GCA_001704615_02240"/>
<dbReference type="AlphaFoldDB" id="A0A2S2F9Z5"/>
<organism evidence="1 2">
    <name type="scientific">Acinetobacter defluvii</name>
    <dbReference type="NCBI Taxonomy" id="1871111"/>
    <lineage>
        <taxon>Bacteria</taxon>
        <taxon>Pseudomonadati</taxon>
        <taxon>Pseudomonadota</taxon>
        <taxon>Gammaproteobacteria</taxon>
        <taxon>Moraxellales</taxon>
        <taxon>Moraxellaceae</taxon>
        <taxon>Acinetobacter</taxon>
    </lineage>
</organism>
<evidence type="ECO:0000313" key="2">
    <source>
        <dbReference type="Proteomes" id="UP000245977"/>
    </source>
</evidence>